<keyword evidence="4 8" id="KW-0479">Metal-binding</keyword>
<evidence type="ECO:0000256" key="1">
    <source>
        <dbReference type="ARBA" id="ARBA00001971"/>
    </source>
</evidence>
<dbReference type="HOGENOM" id="CLU_001570_2_3_1"/>
<sequence length="530" mass="59111">MVAFPIVAGWLCLLFVAVLIALRKPHRNLPPGPRRLPMIGNLLDMPPQDGRNWEHYAKHNELYGPITSLNAFGTTIILLHDLALTQELLEKKAVIASNRPRPFFLTQMCGWGEDIGLIPYNRRLRAIRKHIHSLLGTQTALAKYSDIQDLETRRFLLRVLNDPTRFLEHIKSEAAGIMLKSIYGYTINLEGSDPIIGIVERALADALVAGQPGAWLVDAIPASNIQSLSYLPDWFPGTHFKQVAREIRATERAFSSRPWEFVKHQIAKGTHEPSFVSRLHEEAGGELQGEDAHVTKWAANGLYGGGADTTVSPIMTFFLVMLHQPEIQQKAQDEIDQIVGKERLPALQDRGDLPYTEAVITEVLRFHTVVPEGLPHATTEDCELGGYLIPEGAVIIPNIQLFAHSSDTYLNPGVFNPDRFLGGDPELDPRTFIFGFGRRVCPGQLLANSNLFLALARTLAALDIRKPIDSEGIEYTPPMIFEHGFVSHPAPFEARITPRSEKYRDMILEVERTQPMGKGSAEDMEEVHGG</sequence>
<dbReference type="PANTHER" id="PTHR46300:SF7">
    <property type="entry name" value="P450, PUTATIVE (EUROFUNG)-RELATED"/>
    <property type="match status" value="1"/>
</dbReference>
<evidence type="ECO:0000313" key="10">
    <source>
        <dbReference type="EMBL" id="EME50310.1"/>
    </source>
</evidence>
<evidence type="ECO:0000256" key="4">
    <source>
        <dbReference type="ARBA" id="ARBA00022723"/>
    </source>
</evidence>
<keyword evidence="3 8" id="KW-0349">Heme</keyword>
<dbReference type="InterPro" id="IPR017972">
    <property type="entry name" value="Cyt_P450_CS"/>
</dbReference>
<keyword evidence="5 9" id="KW-0560">Oxidoreductase</keyword>
<dbReference type="InterPro" id="IPR001128">
    <property type="entry name" value="Cyt_P450"/>
</dbReference>
<evidence type="ECO:0000256" key="7">
    <source>
        <dbReference type="ARBA" id="ARBA00023033"/>
    </source>
</evidence>
<dbReference type="Pfam" id="PF00067">
    <property type="entry name" value="p450"/>
    <property type="match status" value="2"/>
</dbReference>
<evidence type="ECO:0000256" key="2">
    <source>
        <dbReference type="ARBA" id="ARBA00010617"/>
    </source>
</evidence>
<dbReference type="InterPro" id="IPR036396">
    <property type="entry name" value="Cyt_P450_sf"/>
</dbReference>
<dbReference type="GO" id="GO:0020037">
    <property type="term" value="F:heme binding"/>
    <property type="evidence" value="ECO:0007669"/>
    <property type="project" value="InterPro"/>
</dbReference>
<gene>
    <name evidence="10" type="ORF">DOTSEDRAFT_59413</name>
</gene>
<keyword evidence="6 8" id="KW-0408">Iron</keyword>
<reference evidence="11" key="1">
    <citation type="journal article" date="2012" name="PLoS Genet.">
        <title>The genomes of the fungal plant pathogens Cladosporium fulvum and Dothistroma septosporum reveal adaptation to different hosts and lifestyles but also signatures of common ancestry.</title>
        <authorList>
            <person name="de Wit P.J.G.M."/>
            <person name="van der Burgt A."/>
            <person name="Oekmen B."/>
            <person name="Stergiopoulos I."/>
            <person name="Abd-Elsalam K.A."/>
            <person name="Aerts A.L."/>
            <person name="Bahkali A.H."/>
            <person name="Beenen H.G."/>
            <person name="Chettri P."/>
            <person name="Cox M.P."/>
            <person name="Datema E."/>
            <person name="de Vries R.P."/>
            <person name="Dhillon B."/>
            <person name="Ganley A.R."/>
            <person name="Griffiths S.A."/>
            <person name="Guo Y."/>
            <person name="Hamelin R.C."/>
            <person name="Henrissat B."/>
            <person name="Kabir M.S."/>
            <person name="Jashni M.K."/>
            <person name="Kema G."/>
            <person name="Klaubauf S."/>
            <person name="Lapidus A."/>
            <person name="Levasseur A."/>
            <person name="Lindquist E."/>
            <person name="Mehrabi R."/>
            <person name="Ohm R.A."/>
            <person name="Owen T.J."/>
            <person name="Salamov A."/>
            <person name="Schwelm A."/>
            <person name="Schijlen E."/>
            <person name="Sun H."/>
            <person name="van den Burg H.A."/>
            <person name="van Ham R.C.H.J."/>
            <person name="Zhang S."/>
            <person name="Goodwin S.B."/>
            <person name="Grigoriev I.V."/>
            <person name="Collemare J."/>
            <person name="Bradshaw R.E."/>
        </authorList>
    </citation>
    <scope>NUCLEOTIDE SEQUENCE [LARGE SCALE GENOMIC DNA]</scope>
    <source>
        <strain evidence="11">NZE10 / CBS 128990</strain>
    </source>
</reference>
<dbReference type="OMA" id="NSCRSWW"/>
<dbReference type="PROSITE" id="PS00086">
    <property type="entry name" value="CYTOCHROME_P450"/>
    <property type="match status" value="1"/>
</dbReference>
<name>N1Q5A3_DOTSN</name>
<dbReference type="AlphaFoldDB" id="N1Q5A3"/>
<dbReference type="GO" id="GO:0016705">
    <property type="term" value="F:oxidoreductase activity, acting on paired donors, with incorporation or reduction of molecular oxygen"/>
    <property type="evidence" value="ECO:0007669"/>
    <property type="project" value="InterPro"/>
</dbReference>
<dbReference type="InterPro" id="IPR050364">
    <property type="entry name" value="Cytochrome_P450_fung"/>
</dbReference>
<dbReference type="Gene3D" id="1.10.630.10">
    <property type="entry name" value="Cytochrome P450"/>
    <property type="match status" value="1"/>
</dbReference>
<evidence type="ECO:0000256" key="3">
    <source>
        <dbReference type="ARBA" id="ARBA00022617"/>
    </source>
</evidence>
<accession>N1Q5A3</accession>
<evidence type="ECO:0000256" key="6">
    <source>
        <dbReference type="ARBA" id="ARBA00023004"/>
    </source>
</evidence>
<dbReference type="PRINTS" id="PR00385">
    <property type="entry name" value="P450"/>
</dbReference>
<dbReference type="Proteomes" id="UP000016933">
    <property type="component" value="Unassembled WGS sequence"/>
</dbReference>
<dbReference type="PANTHER" id="PTHR46300">
    <property type="entry name" value="P450, PUTATIVE (EUROFUNG)-RELATED-RELATED"/>
    <property type="match status" value="1"/>
</dbReference>
<dbReference type="SUPFAM" id="SSF48264">
    <property type="entry name" value="Cytochrome P450"/>
    <property type="match status" value="1"/>
</dbReference>
<evidence type="ECO:0000256" key="5">
    <source>
        <dbReference type="ARBA" id="ARBA00023002"/>
    </source>
</evidence>
<organism evidence="10 11">
    <name type="scientific">Dothistroma septosporum (strain NZE10 / CBS 128990)</name>
    <name type="common">Red band needle blight fungus</name>
    <name type="synonym">Mycosphaerella pini</name>
    <dbReference type="NCBI Taxonomy" id="675120"/>
    <lineage>
        <taxon>Eukaryota</taxon>
        <taxon>Fungi</taxon>
        <taxon>Dikarya</taxon>
        <taxon>Ascomycota</taxon>
        <taxon>Pezizomycotina</taxon>
        <taxon>Dothideomycetes</taxon>
        <taxon>Dothideomycetidae</taxon>
        <taxon>Mycosphaerellales</taxon>
        <taxon>Mycosphaerellaceae</taxon>
        <taxon>Dothistroma</taxon>
    </lineage>
</organism>
<comment type="cofactor">
    <cofactor evidence="1 8">
        <name>heme</name>
        <dbReference type="ChEBI" id="CHEBI:30413"/>
    </cofactor>
</comment>
<evidence type="ECO:0000256" key="9">
    <source>
        <dbReference type="RuleBase" id="RU000461"/>
    </source>
</evidence>
<dbReference type="STRING" id="675120.N1Q5A3"/>
<keyword evidence="7 9" id="KW-0503">Monooxygenase</keyword>
<protein>
    <recommendedName>
        <fullName evidence="12">Cytochrome P450</fullName>
    </recommendedName>
</protein>
<keyword evidence="11" id="KW-1185">Reference proteome</keyword>
<evidence type="ECO:0000313" key="11">
    <source>
        <dbReference type="Proteomes" id="UP000016933"/>
    </source>
</evidence>
<dbReference type="GO" id="GO:0004497">
    <property type="term" value="F:monooxygenase activity"/>
    <property type="evidence" value="ECO:0007669"/>
    <property type="project" value="UniProtKB-KW"/>
</dbReference>
<dbReference type="EMBL" id="KB446535">
    <property type="protein sequence ID" value="EME50310.1"/>
    <property type="molecule type" value="Genomic_DNA"/>
</dbReference>
<dbReference type="OrthoDB" id="2789670at2759"/>
<dbReference type="PRINTS" id="PR00463">
    <property type="entry name" value="EP450I"/>
</dbReference>
<evidence type="ECO:0008006" key="12">
    <source>
        <dbReference type="Google" id="ProtNLM"/>
    </source>
</evidence>
<proteinExistence type="inferred from homology"/>
<dbReference type="eggNOG" id="KOG0156">
    <property type="taxonomic scope" value="Eukaryota"/>
</dbReference>
<dbReference type="CDD" id="cd11065">
    <property type="entry name" value="CYP64-like"/>
    <property type="match status" value="1"/>
</dbReference>
<feature type="binding site" description="axial binding residue" evidence="8">
    <location>
        <position position="441"/>
    </location>
    <ligand>
        <name>heme</name>
        <dbReference type="ChEBI" id="CHEBI:30413"/>
    </ligand>
    <ligandPart>
        <name>Fe</name>
        <dbReference type="ChEBI" id="CHEBI:18248"/>
    </ligandPart>
</feature>
<reference evidence="10 11" key="2">
    <citation type="journal article" date="2012" name="PLoS Pathog.">
        <title>Diverse lifestyles and strategies of plant pathogenesis encoded in the genomes of eighteen Dothideomycetes fungi.</title>
        <authorList>
            <person name="Ohm R.A."/>
            <person name="Feau N."/>
            <person name="Henrissat B."/>
            <person name="Schoch C.L."/>
            <person name="Horwitz B.A."/>
            <person name="Barry K.W."/>
            <person name="Condon B.J."/>
            <person name="Copeland A.C."/>
            <person name="Dhillon B."/>
            <person name="Glaser F."/>
            <person name="Hesse C.N."/>
            <person name="Kosti I."/>
            <person name="LaButti K."/>
            <person name="Lindquist E.A."/>
            <person name="Lucas S."/>
            <person name="Salamov A.A."/>
            <person name="Bradshaw R.E."/>
            <person name="Ciuffetti L."/>
            <person name="Hamelin R.C."/>
            <person name="Kema G.H.J."/>
            <person name="Lawrence C."/>
            <person name="Scott J.A."/>
            <person name="Spatafora J.W."/>
            <person name="Turgeon B.G."/>
            <person name="de Wit P.J.G.M."/>
            <person name="Zhong S."/>
            <person name="Goodwin S.B."/>
            <person name="Grigoriev I.V."/>
        </authorList>
    </citation>
    <scope>NUCLEOTIDE SEQUENCE [LARGE SCALE GENOMIC DNA]</scope>
    <source>
        <strain evidence="11">NZE10 / CBS 128990</strain>
    </source>
</reference>
<dbReference type="GO" id="GO:0005506">
    <property type="term" value="F:iron ion binding"/>
    <property type="evidence" value="ECO:0007669"/>
    <property type="project" value="InterPro"/>
</dbReference>
<dbReference type="InterPro" id="IPR002401">
    <property type="entry name" value="Cyt_P450_E_grp-I"/>
</dbReference>
<comment type="similarity">
    <text evidence="2 9">Belongs to the cytochrome P450 family.</text>
</comment>
<evidence type="ECO:0000256" key="8">
    <source>
        <dbReference type="PIRSR" id="PIRSR602401-1"/>
    </source>
</evidence>